<dbReference type="InterPro" id="IPR048388">
    <property type="entry name" value="Gp37_trimer"/>
</dbReference>
<evidence type="ECO:0000313" key="4">
    <source>
        <dbReference type="Proteomes" id="UP000030203"/>
    </source>
</evidence>
<dbReference type="RefSeq" id="YP_009145699.1">
    <property type="nucleotide sequence ID" value="NC_027293.1"/>
</dbReference>
<feature type="domain" description="Tail fibre protein gp37 trimerization region" evidence="1">
    <location>
        <begin position="382"/>
        <end position="466"/>
    </location>
</feature>
<accession>A0A0A0RVQ0</accession>
<sequence length="843" mass="89860">MAEYKLSELNTIDTVRSDDLLHLRVIKRSDMLGDEDRKMTYANFLASFRLERFLQLAGGNMTGNLGIVKLTYGGKDLLDPTGSSEIILGDVAKTFKINANGLALKVSDATRTAFVYHTLNKPSPADLGMRTNEENDARYSRLAANNIFTSQQVIQANGEAIRLKNSSENSPLYIRGQDSTGANRWYVGNDSGSDDVIFYNNKTGSLVNLTNDIAINKTLRITGQVQPSDFSNLDARYFTQNAADQRFARLTENNTFSGANNFTNYQTIISDGSLLRLKPATANGAVFVQAYAGSGSESWYLGQPDGTKQDVNLFNQMTGATMRLSTEFFFSKPLNVTGQVKPSDFANFDSRYIPAATLSSLARNNSANTFTGAQTILADGVPLVLQNTQPMNSNGVIAKDSTGAGRWFIGNFDSSDVIRFHNYKVNTYLELRDVAYLNKPLRVEGQVIPTDVSNFDARYYTQSVANTVFSRATAMNATTYDSGWVKIATVTMPQTPSTATLRLYGGTGFNVGSFNQCGKNELVLRSGNANPSGLNAVLYRSTDSGVGVDVCTVSVGGDNYDVYLQVGPYAMGTLVEFQGVNGAVITVHSAPTVSSTKPANAVDGYVVIDYNTFQKPSAGDVGAYTKAETDQKIATAISNSTDLNKIYPVGMVTFFASNVNPNTAFAGTTWAYLSNGQFRTIRIASSTGEDVGSVGGSDSKSIAVGHLPSHTHSFSATTSTHDHGTIGTSLNGWHGHSVSGSTAGAGGHAHNVAVRYLNTSQQFAYVGAAGQWAGVAGYQATEAVGDHAHGFSGSAAGDGNHTHTVTIGAHAHTLSGTTGGTGSGAAFDVTNAFIKLMAWVKTA</sequence>
<evidence type="ECO:0000259" key="1">
    <source>
        <dbReference type="Pfam" id="PF20744"/>
    </source>
</evidence>
<gene>
    <name evidence="3" type="ORF">CPT_Moogle56</name>
</gene>
<dbReference type="InterPro" id="IPR053827">
    <property type="entry name" value="Gp10_C"/>
</dbReference>
<feature type="domain" description="Tail fibre protein gp37 trimerization region" evidence="1">
    <location>
        <begin position="273"/>
        <end position="355"/>
    </location>
</feature>
<dbReference type="Proteomes" id="UP000030203">
    <property type="component" value="Segment"/>
</dbReference>
<keyword evidence="4" id="KW-1185">Reference proteome</keyword>
<dbReference type="KEGG" id="vg:24573995"/>
<evidence type="ECO:0000259" key="2">
    <source>
        <dbReference type="Pfam" id="PF21939"/>
    </source>
</evidence>
<evidence type="ECO:0000313" key="3">
    <source>
        <dbReference type="EMBL" id="AIW03793.1"/>
    </source>
</evidence>
<dbReference type="Pfam" id="PF20744">
    <property type="entry name" value="gp37_trimer"/>
    <property type="match status" value="3"/>
</dbReference>
<protein>
    <submittedName>
        <fullName evidence="3">Tail fiber protein</fullName>
    </submittedName>
</protein>
<dbReference type="Pfam" id="PF21939">
    <property type="entry name" value="Gp10_C"/>
    <property type="match status" value="1"/>
</dbReference>
<dbReference type="GeneID" id="24573995"/>
<dbReference type="Gene3D" id="6.20.80.10">
    <property type="match status" value="3"/>
</dbReference>
<reference evidence="3 4" key="1">
    <citation type="journal article" date="2015" name="Genome Announc.">
        <title>Complete Genome Sequence of Citrobacter freundii Myophage Moogle.</title>
        <authorList>
            <person name="Nguyen Q.T."/>
            <person name="Luna A.J."/>
            <person name="Hernandez A.C."/>
            <person name="Kuty Everett G.F."/>
        </authorList>
    </citation>
    <scope>NUCLEOTIDE SEQUENCE [LARGE SCALE GENOMIC DNA]</scope>
</reference>
<name>A0A0A0RVQ0_9CAUD</name>
<proteinExistence type="predicted"/>
<organism evidence="3 4">
    <name type="scientific">Citrobacter phage Moogle</name>
    <dbReference type="NCBI Taxonomy" id="1540094"/>
    <lineage>
        <taxon>Viruses</taxon>
        <taxon>Duplodnaviria</taxon>
        <taxon>Heunggongvirae</taxon>
        <taxon>Uroviricota</taxon>
        <taxon>Caudoviricetes</taxon>
        <taxon>Andersonviridae</taxon>
        <taxon>Ounavirinae</taxon>
        <taxon>Mooglevirus</taxon>
        <taxon>Mooglevirus moogle</taxon>
    </lineage>
</organism>
<dbReference type="OrthoDB" id="1378at10239"/>
<feature type="domain" description="Tail fibre protein gp37 trimerization region" evidence="1">
    <location>
        <begin position="159"/>
        <end position="246"/>
    </location>
</feature>
<feature type="domain" description="Baseplate structural protein Gp10 C-terminal" evidence="2">
    <location>
        <begin position="644"/>
        <end position="760"/>
    </location>
</feature>
<dbReference type="EMBL" id="KM236239">
    <property type="protein sequence ID" value="AIW03793.1"/>
    <property type="molecule type" value="Genomic_DNA"/>
</dbReference>